<proteinExistence type="predicted"/>
<evidence type="ECO:0000313" key="2">
    <source>
        <dbReference type="Proteomes" id="UP000295689"/>
    </source>
</evidence>
<sequence length="48" mass="5609">MIDSCINCGRTLRVWPASLYCSACRELTAGDNIYDFYFESDEKYVPEY</sequence>
<dbReference type="AlphaFoldDB" id="A0A4R2B3D7"/>
<evidence type="ECO:0000313" key="1">
    <source>
        <dbReference type="EMBL" id="TCN21137.1"/>
    </source>
</evidence>
<gene>
    <name evidence="1" type="ORF">EV146_11361</name>
</gene>
<reference evidence="1 2" key="1">
    <citation type="journal article" date="2015" name="Stand. Genomic Sci.">
        <title>Genomic Encyclopedia of Bacterial and Archaeal Type Strains, Phase III: the genomes of soil and plant-associated and newly described type strains.</title>
        <authorList>
            <person name="Whitman W.B."/>
            <person name="Woyke T."/>
            <person name="Klenk H.P."/>
            <person name="Zhou Y."/>
            <person name="Lilburn T.G."/>
            <person name="Beck B.J."/>
            <person name="De Vos P."/>
            <person name="Vandamme P."/>
            <person name="Eisen J.A."/>
            <person name="Garrity G."/>
            <person name="Hugenholtz P."/>
            <person name="Kyrpides N.C."/>
        </authorList>
    </citation>
    <scope>NUCLEOTIDE SEQUENCE [LARGE SCALE GENOMIC DNA]</scope>
    <source>
        <strain evidence="1 2">CV53</strain>
    </source>
</reference>
<accession>A0A4R2B3D7</accession>
<protein>
    <submittedName>
        <fullName evidence="1">Uncharacterized protein</fullName>
    </submittedName>
</protein>
<comment type="caution">
    <text evidence="1">The sequence shown here is derived from an EMBL/GenBank/DDBJ whole genome shotgun (WGS) entry which is preliminary data.</text>
</comment>
<name>A0A4R2B3D7_9BACI</name>
<keyword evidence="2" id="KW-1185">Reference proteome</keyword>
<dbReference type="Proteomes" id="UP000295689">
    <property type="component" value="Unassembled WGS sequence"/>
</dbReference>
<organism evidence="1 2">
    <name type="scientific">Mesobacillus foraminis</name>
    <dbReference type="NCBI Taxonomy" id="279826"/>
    <lineage>
        <taxon>Bacteria</taxon>
        <taxon>Bacillati</taxon>
        <taxon>Bacillota</taxon>
        <taxon>Bacilli</taxon>
        <taxon>Bacillales</taxon>
        <taxon>Bacillaceae</taxon>
        <taxon>Mesobacillus</taxon>
    </lineage>
</organism>
<dbReference type="EMBL" id="SLVV01000013">
    <property type="protein sequence ID" value="TCN21137.1"/>
    <property type="molecule type" value="Genomic_DNA"/>
</dbReference>